<accession>G5JF07</accession>
<dbReference type="Proteomes" id="UP000003477">
    <property type="component" value="Unassembled WGS sequence"/>
</dbReference>
<proteinExistence type="predicted"/>
<evidence type="ECO:0000259" key="1">
    <source>
        <dbReference type="Pfam" id="PF08808"/>
    </source>
</evidence>
<gene>
    <name evidence="2" type="ORF">CWATWH0003_B344</name>
</gene>
<reference evidence="2 3" key="1">
    <citation type="journal article" date="2011" name="Front. Microbiol.">
        <title>Two Strains of Crocosphaera watsonii with Highly Conserved Genomes are Distinguished by Strain-Specific Features.</title>
        <authorList>
            <person name="Bench S.R."/>
            <person name="Ilikchyan I.N."/>
            <person name="Tripp H.J."/>
            <person name="Zehr J.P."/>
        </authorList>
    </citation>
    <scope>NUCLEOTIDE SEQUENCE [LARGE SCALE GENOMIC DNA]</scope>
    <source>
        <strain evidence="2 3">WH 0003</strain>
    </source>
</reference>
<feature type="domain" description="RES" evidence="1">
    <location>
        <begin position="42"/>
        <end position="181"/>
    </location>
</feature>
<dbReference type="Pfam" id="PF08808">
    <property type="entry name" value="RES"/>
    <property type="match status" value="1"/>
</dbReference>
<evidence type="ECO:0000313" key="3">
    <source>
        <dbReference type="Proteomes" id="UP000003477"/>
    </source>
</evidence>
<name>G5JF07_CROWT</name>
<dbReference type="InterPro" id="IPR014914">
    <property type="entry name" value="RES_dom"/>
</dbReference>
<sequence length="211" mass="23983">MCWQLRVMANNLHHNDPLPNHPEPPPDFFNRPLPVIESVGVWYRLNAVEYSSALYFDRSGKGRFDSPTQGYGILYVGVDQYAAFIETFGRVHGAKGVSEAVLKQRNLFAIKTRRPLILVDFTGSGLVKLGADGRISSGSYNMARIWAKAVWEHPMQVDGIRYRSRHDDERFCCGLFDRIASDLQEDNLGNLVDHHPKLLSEILTEYDYGLL</sequence>
<comment type="caution">
    <text evidence="2">The sequence shown here is derived from an EMBL/GenBank/DDBJ whole genome shotgun (WGS) entry which is preliminary data.</text>
</comment>
<dbReference type="EMBL" id="AESD01001123">
    <property type="protein sequence ID" value="EHJ09230.1"/>
    <property type="molecule type" value="Genomic_DNA"/>
</dbReference>
<dbReference type="PATRIC" id="fig|423471.3.peg.5607"/>
<protein>
    <recommendedName>
        <fullName evidence="1">RES domain-containing protein</fullName>
    </recommendedName>
</protein>
<organism evidence="2 3">
    <name type="scientific">Crocosphaera watsonii WH 0003</name>
    <dbReference type="NCBI Taxonomy" id="423471"/>
    <lineage>
        <taxon>Bacteria</taxon>
        <taxon>Bacillati</taxon>
        <taxon>Cyanobacteriota</taxon>
        <taxon>Cyanophyceae</taxon>
        <taxon>Oscillatoriophycideae</taxon>
        <taxon>Chroococcales</taxon>
        <taxon>Aphanothecaceae</taxon>
        <taxon>Crocosphaera</taxon>
    </lineage>
</organism>
<dbReference type="AlphaFoldDB" id="G5JF07"/>
<evidence type="ECO:0000313" key="2">
    <source>
        <dbReference type="EMBL" id="EHJ09230.1"/>
    </source>
</evidence>